<reference evidence="9 10" key="1">
    <citation type="submission" date="2010-08" db="EMBL/GenBank/DDBJ databases">
        <authorList>
            <consortium name="US DOE Joint Genome Institute (JGI-PGF)"/>
            <person name="Lucas S."/>
            <person name="Copeland A."/>
            <person name="Lapidus A."/>
            <person name="Cheng J.-F."/>
            <person name="Bruce D."/>
            <person name="Goodwin L."/>
            <person name="Pitluck S."/>
            <person name="Land M.L."/>
            <person name="Hauser L."/>
            <person name="Chang Y.-J."/>
            <person name="Anderson I.J."/>
            <person name="Johnson E."/>
            <person name="Mulhopadhyay B."/>
            <person name="Kyrpides N."/>
            <person name="Woyke T.J."/>
        </authorList>
    </citation>
    <scope>NUCLEOTIDE SEQUENCE [LARGE SCALE GENOMIC DNA]</scope>
    <source>
        <strain evidence="9 10">6</strain>
    </source>
</reference>
<dbReference type="NCBIfam" id="NF007031">
    <property type="entry name" value="PRK09496.1-2"/>
    <property type="match status" value="1"/>
</dbReference>
<keyword evidence="5" id="KW-0520">NAD</keyword>
<dbReference type="GO" id="GO:0015079">
    <property type="term" value="F:potassium ion transmembrane transporter activity"/>
    <property type="evidence" value="ECO:0007669"/>
    <property type="project" value="InterPro"/>
</dbReference>
<dbReference type="PANTHER" id="PTHR43833:SF5">
    <property type="entry name" value="TRK SYSTEM POTASSIUM UPTAKE PROTEIN TRKA"/>
    <property type="match status" value="1"/>
</dbReference>
<keyword evidence="6" id="KW-0406">Ion transport</keyword>
<feature type="domain" description="RCK C-terminal" evidence="8">
    <location>
        <begin position="140"/>
        <end position="223"/>
    </location>
</feature>
<keyword evidence="10" id="KW-1185">Reference proteome</keyword>
<sequence length="452" mass="50165">MQIIVVGCGKVGRTLVSQLSKENNNVTVIDTDAQIVRDVSTMYDVMGVIGNGTSYNVLCEAGIEKADIVIAVTQSDEVNLLTCVMARRRTKCQTIARVRNPIYSAERHFIRDELGLSMTINPEYRAAKEMARLMQFPNAIEVDSFANDRIDLLRFKVPEDSMLVGISLKQATQKIGRDVLVCIAERGKEITIPNGDYIVENGDIITVILQPGQAKKFFNTIGVRMNKVKNAMIVGGGEISYYLIKMLLEMGIDVKVIDQNPKRCEELNDFFPDATVDCADGTDQTVLAEEHIENMDAFVACTGMDEVNAILALYAQERVKQKTIAKLNHVDFVDVIDKLQLDSVVNPKLLTTQKILQFVRATGNSMDSNVETLYRLMNGQVEALAFNIQTSSTITGIRLQDMKLKDSILIAGILRDDKLIIPGGQDQFLEGDTVIVITTHLGFGDIYDILKD</sequence>
<dbReference type="Gene3D" id="3.30.70.1450">
    <property type="entry name" value="Regulator of K+ conductance, C-terminal domain"/>
    <property type="match status" value="2"/>
</dbReference>
<evidence type="ECO:0000259" key="8">
    <source>
        <dbReference type="PROSITE" id="PS51202"/>
    </source>
</evidence>
<dbReference type="PRINTS" id="PR00335">
    <property type="entry name" value="KUPTAKETRKA"/>
</dbReference>
<name>I5AT88_EUBC6</name>
<dbReference type="AlphaFoldDB" id="I5AT88"/>
<evidence type="ECO:0000256" key="1">
    <source>
        <dbReference type="ARBA" id="ARBA00017378"/>
    </source>
</evidence>
<organism evidence="9 10">
    <name type="scientific">Eubacterium cellulosolvens (strain ATCC 43171 / JCM 9499 / 6)</name>
    <name type="common">Cillobacterium cellulosolvens</name>
    <dbReference type="NCBI Taxonomy" id="633697"/>
    <lineage>
        <taxon>Bacteria</taxon>
        <taxon>Bacillati</taxon>
        <taxon>Bacillota</taxon>
        <taxon>Clostridia</taxon>
        <taxon>Eubacteriales</taxon>
        <taxon>Eubacteriaceae</taxon>
        <taxon>Eubacterium</taxon>
    </lineage>
</organism>
<dbReference type="GO" id="GO:0005886">
    <property type="term" value="C:plasma membrane"/>
    <property type="evidence" value="ECO:0007669"/>
    <property type="project" value="InterPro"/>
</dbReference>
<dbReference type="SUPFAM" id="SSF116726">
    <property type="entry name" value="TrkA C-terminal domain-like"/>
    <property type="match status" value="2"/>
</dbReference>
<dbReference type="SUPFAM" id="SSF51735">
    <property type="entry name" value="NAD(P)-binding Rossmann-fold domains"/>
    <property type="match status" value="2"/>
</dbReference>
<evidence type="ECO:0000259" key="7">
    <source>
        <dbReference type="PROSITE" id="PS51201"/>
    </source>
</evidence>
<dbReference type="InterPro" id="IPR036291">
    <property type="entry name" value="NAD(P)-bd_dom_sf"/>
</dbReference>
<keyword evidence="4" id="KW-0630">Potassium</keyword>
<dbReference type="InterPro" id="IPR050721">
    <property type="entry name" value="Trk_Ktr_HKT_K-transport"/>
</dbReference>
<evidence type="ECO:0000313" key="9">
    <source>
        <dbReference type="EMBL" id="EIM57011.1"/>
    </source>
</evidence>
<dbReference type="OrthoDB" id="9775180at2"/>
<keyword evidence="2" id="KW-0813">Transport</keyword>
<evidence type="ECO:0000313" key="10">
    <source>
        <dbReference type="Proteomes" id="UP000005753"/>
    </source>
</evidence>
<dbReference type="PROSITE" id="PS51202">
    <property type="entry name" value="RCK_C"/>
    <property type="match status" value="2"/>
</dbReference>
<evidence type="ECO:0000256" key="5">
    <source>
        <dbReference type="ARBA" id="ARBA00023027"/>
    </source>
</evidence>
<reference evidence="9 10" key="2">
    <citation type="submission" date="2012-02" db="EMBL/GenBank/DDBJ databases">
        <title>Improved High-Quality Draft sequence of Eubacterium cellulosolvens 6.</title>
        <authorList>
            <consortium name="US DOE Joint Genome Institute"/>
            <person name="Lucas S."/>
            <person name="Han J."/>
            <person name="Lapidus A."/>
            <person name="Cheng J.-F."/>
            <person name="Goodwin L."/>
            <person name="Pitluck S."/>
            <person name="Peters L."/>
            <person name="Mikhailova N."/>
            <person name="Gu W."/>
            <person name="Detter J.C."/>
            <person name="Han C."/>
            <person name="Tapia R."/>
            <person name="Land M."/>
            <person name="Hauser L."/>
            <person name="Kyrpides N."/>
            <person name="Ivanova N."/>
            <person name="Pagani I."/>
            <person name="Johnson E."/>
            <person name="Mukhopadhyay B."/>
            <person name="Anderson I."/>
            <person name="Woyke T."/>
        </authorList>
    </citation>
    <scope>NUCLEOTIDE SEQUENCE [LARGE SCALE GENOMIC DNA]</scope>
    <source>
        <strain evidence="9 10">6</strain>
    </source>
</reference>
<feature type="domain" description="RCK N-terminal" evidence="7">
    <location>
        <begin position="228"/>
        <end position="345"/>
    </location>
</feature>
<feature type="domain" description="RCK C-terminal" evidence="8">
    <location>
        <begin position="371"/>
        <end position="452"/>
    </location>
</feature>
<dbReference type="NCBIfam" id="NF007039">
    <property type="entry name" value="PRK09496.3-2"/>
    <property type="match status" value="1"/>
</dbReference>
<dbReference type="NCBIfam" id="NF007033">
    <property type="entry name" value="PRK09496.1-5"/>
    <property type="match status" value="1"/>
</dbReference>
<evidence type="ECO:0000256" key="4">
    <source>
        <dbReference type="ARBA" id="ARBA00022958"/>
    </source>
</evidence>
<dbReference type="Pfam" id="PF02080">
    <property type="entry name" value="TrkA_C"/>
    <property type="match status" value="2"/>
</dbReference>
<feature type="domain" description="RCK N-terminal" evidence="7">
    <location>
        <begin position="1"/>
        <end position="115"/>
    </location>
</feature>
<evidence type="ECO:0000256" key="3">
    <source>
        <dbReference type="ARBA" id="ARBA00022538"/>
    </source>
</evidence>
<dbReference type="InterPro" id="IPR006036">
    <property type="entry name" value="K_uptake_TrkA"/>
</dbReference>
<dbReference type="InterPro" id="IPR036721">
    <property type="entry name" value="RCK_C_sf"/>
</dbReference>
<evidence type="ECO:0000256" key="2">
    <source>
        <dbReference type="ARBA" id="ARBA00022448"/>
    </source>
</evidence>
<dbReference type="STRING" id="633697.EubceDRAFT1_1194"/>
<dbReference type="PROSITE" id="PS51201">
    <property type="entry name" value="RCK_N"/>
    <property type="match status" value="2"/>
</dbReference>
<dbReference type="InterPro" id="IPR006037">
    <property type="entry name" value="RCK_C"/>
</dbReference>
<proteinExistence type="predicted"/>
<dbReference type="Proteomes" id="UP000005753">
    <property type="component" value="Chromosome"/>
</dbReference>
<accession>I5AT88</accession>
<protein>
    <recommendedName>
        <fullName evidence="1">Trk system potassium uptake protein TrkA</fullName>
    </recommendedName>
</protein>
<dbReference type="PANTHER" id="PTHR43833">
    <property type="entry name" value="POTASSIUM CHANNEL PROTEIN 2-RELATED-RELATED"/>
    <property type="match status" value="1"/>
</dbReference>
<dbReference type="eggNOG" id="COG0569">
    <property type="taxonomic scope" value="Bacteria"/>
</dbReference>
<dbReference type="Pfam" id="PF02254">
    <property type="entry name" value="TrkA_N"/>
    <property type="match status" value="2"/>
</dbReference>
<keyword evidence="3" id="KW-0633">Potassium transport</keyword>
<evidence type="ECO:0000256" key="6">
    <source>
        <dbReference type="ARBA" id="ARBA00023065"/>
    </source>
</evidence>
<dbReference type="InterPro" id="IPR003148">
    <property type="entry name" value="RCK_N"/>
</dbReference>
<dbReference type="HOGENOM" id="CLU_046525_0_1_9"/>
<dbReference type="EMBL" id="CM001487">
    <property type="protein sequence ID" value="EIM57011.1"/>
    <property type="molecule type" value="Genomic_DNA"/>
</dbReference>
<dbReference type="Gene3D" id="3.40.50.720">
    <property type="entry name" value="NAD(P)-binding Rossmann-like Domain"/>
    <property type="match status" value="2"/>
</dbReference>
<gene>
    <name evidence="9" type="ORF">EubceDRAFT1_1194</name>
</gene>